<keyword evidence="5" id="KW-1185">Reference proteome</keyword>
<comment type="caution">
    <text evidence="4">The sequence shown here is derived from an EMBL/GenBank/DDBJ whole genome shotgun (WGS) entry which is preliminary data.</text>
</comment>
<dbReference type="Proteomes" id="UP001244011">
    <property type="component" value="Unassembled WGS sequence"/>
</dbReference>
<gene>
    <name evidence="4" type="ORF">QBC33DRAFT_21775</name>
</gene>
<evidence type="ECO:0000313" key="4">
    <source>
        <dbReference type="EMBL" id="KAK1772634.1"/>
    </source>
</evidence>
<reference evidence="4" key="1">
    <citation type="submission" date="2023-06" db="EMBL/GenBank/DDBJ databases">
        <title>Genome-scale phylogeny and comparative genomics of the fungal order Sordariales.</title>
        <authorList>
            <consortium name="Lawrence Berkeley National Laboratory"/>
            <person name="Hensen N."/>
            <person name="Bonometti L."/>
            <person name="Westerberg I."/>
            <person name="Brannstrom I.O."/>
            <person name="Guillou S."/>
            <person name="Cros-Aarteil S."/>
            <person name="Calhoun S."/>
            <person name="Haridas S."/>
            <person name="Kuo A."/>
            <person name="Mondo S."/>
            <person name="Pangilinan J."/>
            <person name="Riley R."/>
            <person name="Labutti K."/>
            <person name="Andreopoulos B."/>
            <person name="Lipzen A."/>
            <person name="Chen C."/>
            <person name="Yanf M."/>
            <person name="Daum C."/>
            <person name="Ng V."/>
            <person name="Clum A."/>
            <person name="Steindorff A."/>
            <person name="Ohm R."/>
            <person name="Martin F."/>
            <person name="Silar P."/>
            <person name="Natvig D."/>
            <person name="Lalanne C."/>
            <person name="Gautier V."/>
            <person name="Ament-Velasquez S.L."/>
            <person name="Kruys A."/>
            <person name="Hutchinson M.I."/>
            <person name="Powell A.J."/>
            <person name="Barry K."/>
            <person name="Miller A.N."/>
            <person name="Grigoriev I.V."/>
            <person name="Debuchy R."/>
            <person name="Gladieux P."/>
            <person name="Thoren M.H."/>
            <person name="Johannesson H."/>
        </authorList>
    </citation>
    <scope>NUCLEOTIDE SEQUENCE</scope>
    <source>
        <strain evidence="4">8032-3</strain>
    </source>
</reference>
<evidence type="ECO:0000313" key="5">
    <source>
        <dbReference type="Proteomes" id="UP001244011"/>
    </source>
</evidence>
<evidence type="ECO:0000256" key="2">
    <source>
        <dbReference type="SAM" id="Phobius"/>
    </source>
</evidence>
<feature type="transmembrane region" description="Helical" evidence="2">
    <location>
        <begin position="94"/>
        <end position="111"/>
    </location>
</feature>
<feature type="region of interest" description="Disordered" evidence="1">
    <location>
        <begin position="223"/>
        <end position="274"/>
    </location>
</feature>
<accession>A0AAJ0FRP4</accession>
<dbReference type="InterPro" id="IPR056019">
    <property type="entry name" value="DUF7598"/>
</dbReference>
<name>A0AAJ0FRP4_9PEZI</name>
<feature type="domain" description="DUF7598" evidence="3">
    <location>
        <begin position="14"/>
        <end position="151"/>
    </location>
</feature>
<sequence>MFNLGAKPGVRGFGHIFLQVLRLLTIITLLTTMASNWAMIIVSGLEDRFAFFDTVSHIFASTIALCLIISELDMIGILKRYFERNWPVLSPTHSLAWLGLAMVMLGCQLISDQGKEAYSKKIFGMPLWRLVLSSGILAITFGFSNILSSLIFRDGKGGITARQIRSDGNLAQPTSAKDDIYEEYSQRSASVRQKENISAARRVTRMLNVKNFRRSKIQISKPIMHPTDADLEHGDSGRDDRASPIMPNVQRPPTVMHPAYTGGSRYSEAHMSRF</sequence>
<feature type="transmembrane region" description="Helical" evidence="2">
    <location>
        <begin position="20"/>
        <end position="45"/>
    </location>
</feature>
<keyword evidence="2" id="KW-0472">Membrane</keyword>
<evidence type="ECO:0000259" key="3">
    <source>
        <dbReference type="Pfam" id="PF24535"/>
    </source>
</evidence>
<feature type="transmembrane region" description="Helical" evidence="2">
    <location>
        <begin position="57"/>
        <end position="82"/>
    </location>
</feature>
<dbReference type="GeneID" id="85305935"/>
<feature type="compositionally biased region" description="Basic and acidic residues" evidence="1">
    <location>
        <begin position="227"/>
        <end position="242"/>
    </location>
</feature>
<feature type="transmembrane region" description="Helical" evidence="2">
    <location>
        <begin position="131"/>
        <end position="152"/>
    </location>
</feature>
<dbReference type="Pfam" id="PF24535">
    <property type="entry name" value="DUF7598"/>
    <property type="match status" value="1"/>
</dbReference>
<protein>
    <recommendedName>
        <fullName evidence="3">DUF7598 domain-containing protein</fullName>
    </recommendedName>
</protein>
<dbReference type="RefSeq" id="XP_060288847.1">
    <property type="nucleotide sequence ID" value="XM_060422748.1"/>
</dbReference>
<evidence type="ECO:0000256" key="1">
    <source>
        <dbReference type="SAM" id="MobiDB-lite"/>
    </source>
</evidence>
<dbReference type="EMBL" id="MU838997">
    <property type="protein sequence ID" value="KAK1772634.1"/>
    <property type="molecule type" value="Genomic_DNA"/>
</dbReference>
<keyword evidence="2" id="KW-0812">Transmembrane</keyword>
<proteinExistence type="predicted"/>
<organism evidence="4 5">
    <name type="scientific">Phialemonium atrogriseum</name>
    <dbReference type="NCBI Taxonomy" id="1093897"/>
    <lineage>
        <taxon>Eukaryota</taxon>
        <taxon>Fungi</taxon>
        <taxon>Dikarya</taxon>
        <taxon>Ascomycota</taxon>
        <taxon>Pezizomycotina</taxon>
        <taxon>Sordariomycetes</taxon>
        <taxon>Sordariomycetidae</taxon>
        <taxon>Cephalothecales</taxon>
        <taxon>Cephalothecaceae</taxon>
        <taxon>Phialemonium</taxon>
    </lineage>
</organism>
<dbReference type="AlphaFoldDB" id="A0AAJ0FRP4"/>
<keyword evidence="2" id="KW-1133">Transmembrane helix</keyword>